<accession>A0A2H9PC50</accession>
<proteinExistence type="predicted"/>
<gene>
    <name evidence="1" type="ORF">COY51_02475</name>
</gene>
<organism evidence="1 2">
    <name type="scientific">Candidatus Desantisbacteria bacterium CG_4_10_14_0_8_um_filter_39_17</name>
    <dbReference type="NCBI Taxonomy" id="1974542"/>
    <lineage>
        <taxon>Bacteria</taxon>
        <taxon>Candidatus Desantisiibacteriota</taxon>
    </lineage>
</organism>
<evidence type="ECO:0000313" key="2">
    <source>
        <dbReference type="Proteomes" id="UP000234145"/>
    </source>
</evidence>
<protein>
    <submittedName>
        <fullName evidence="1">Uncharacterized protein</fullName>
    </submittedName>
</protein>
<evidence type="ECO:0000313" key="1">
    <source>
        <dbReference type="EMBL" id="PIZ16598.1"/>
    </source>
</evidence>
<reference evidence="2" key="1">
    <citation type="submission" date="2017-09" db="EMBL/GenBank/DDBJ databases">
        <title>Depth-based differentiation of microbial function through sediment-hosted aquifers and enrichment of novel symbionts in the deep terrestrial subsurface.</title>
        <authorList>
            <person name="Probst A.J."/>
            <person name="Ladd B."/>
            <person name="Jarett J.K."/>
            <person name="Geller-Mcgrath D.E."/>
            <person name="Sieber C.M.K."/>
            <person name="Emerson J.B."/>
            <person name="Anantharaman K."/>
            <person name="Thomas B.C."/>
            <person name="Malmstrom R."/>
            <person name="Stieglmeier M."/>
            <person name="Klingl A."/>
            <person name="Woyke T."/>
            <person name="Ryan C.M."/>
            <person name="Banfield J.F."/>
        </authorList>
    </citation>
    <scope>NUCLEOTIDE SEQUENCE [LARGE SCALE GENOMIC DNA]</scope>
</reference>
<dbReference type="AlphaFoldDB" id="A0A2H9PC50"/>
<name>A0A2H9PC50_9BACT</name>
<comment type="caution">
    <text evidence="1">The sequence shown here is derived from an EMBL/GenBank/DDBJ whole genome shotgun (WGS) entry which is preliminary data.</text>
</comment>
<sequence>MNIYQIVLTKSFLVTVSAETQKDARRICEFYTSDIQDISTSENREKEKFQIENIECTVNDTFDCREIETV</sequence>
<dbReference type="EMBL" id="PFMS01000042">
    <property type="protein sequence ID" value="PIZ16598.1"/>
    <property type="molecule type" value="Genomic_DNA"/>
</dbReference>
<dbReference type="Proteomes" id="UP000234145">
    <property type="component" value="Unassembled WGS sequence"/>
</dbReference>